<organism evidence="3 4">
    <name type="scientific">Rhizobium meliloti</name>
    <name type="common">Ensifer meliloti</name>
    <name type="synonym">Sinorhizobium meliloti</name>
    <dbReference type="NCBI Taxonomy" id="382"/>
    <lineage>
        <taxon>Bacteria</taxon>
        <taxon>Pseudomonadati</taxon>
        <taxon>Pseudomonadota</taxon>
        <taxon>Alphaproteobacteria</taxon>
        <taxon>Hyphomicrobiales</taxon>
        <taxon>Rhizobiaceae</taxon>
        <taxon>Sinorhizobium/Ensifer group</taxon>
        <taxon>Sinorhizobium</taxon>
    </lineage>
</organism>
<feature type="signal peptide" evidence="1">
    <location>
        <begin position="1"/>
        <end position="20"/>
    </location>
</feature>
<reference evidence="3 4" key="1">
    <citation type="journal article" date="2013" name="Genome Biol.">
        <title>Comparative genomics of the core and accessory genomes of 48 Sinorhizobium strains comprising five genospecies.</title>
        <authorList>
            <person name="Sugawara M."/>
            <person name="Epstein B."/>
            <person name="Badgley B.D."/>
            <person name="Unno T."/>
            <person name="Xu L."/>
            <person name="Reese J."/>
            <person name="Gyaneshwar P."/>
            <person name="Denny R."/>
            <person name="Mudge J."/>
            <person name="Bharti A.K."/>
            <person name="Farmer A.D."/>
            <person name="May G.D."/>
            <person name="Woodward J.E."/>
            <person name="Medigue C."/>
            <person name="Vallenet D."/>
            <person name="Lajus A."/>
            <person name="Rouy Z."/>
            <person name="Martinez-Vaz B."/>
            <person name="Tiffin P."/>
            <person name="Young N.D."/>
            <person name="Sadowsky M.J."/>
        </authorList>
    </citation>
    <scope>NUCLEOTIDE SEQUENCE [LARGE SCALE GENOMIC DNA]</scope>
    <source>
        <strain evidence="3 4">N6B1</strain>
    </source>
</reference>
<evidence type="ECO:0000313" key="3">
    <source>
        <dbReference type="EMBL" id="MQW32162.1"/>
    </source>
</evidence>
<protein>
    <submittedName>
        <fullName evidence="3">Cupin domain-containing protein</fullName>
    </submittedName>
</protein>
<dbReference type="InterPro" id="IPR011051">
    <property type="entry name" value="RmlC_Cupin_sf"/>
</dbReference>
<dbReference type="InterPro" id="IPR047263">
    <property type="entry name" value="HNL-like_cupin"/>
</dbReference>
<sequence length="159" mass="16901">MKKLIAAASLVILSTAIARAQTIEITPNASAPSALGDAKLFSGHVVVDSLFPANEFTHGTGGHVTFAPGARTAWHTHPAGQMLIVTSGKGWVQQEGGEKREINSGDVVWIPVGVNHWHGATNKTGMGHIAISYMKEGKNVEWGKLVTDEEFVGQVPPRD</sequence>
<dbReference type="PANTHER" id="PTHR43698:SF1">
    <property type="entry name" value="BLL4564 PROTEIN"/>
    <property type="match status" value="1"/>
</dbReference>
<dbReference type="EMBL" id="WISR01000050">
    <property type="protein sequence ID" value="MQW32162.1"/>
    <property type="molecule type" value="Genomic_DNA"/>
</dbReference>
<dbReference type="Proteomes" id="UP000429484">
    <property type="component" value="Unassembled WGS sequence"/>
</dbReference>
<gene>
    <name evidence="3" type="ORF">GHK53_04760</name>
</gene>
<evidence type="ECO:0000313" key="4">
    <source>
        <dbReference type="Proteomes" id="UP000429484"/>
    </source>
</evidence>
<dbReference type="RefSeq" id="WP_013845055.1">
    <property type="nucleotide sequence ID" value="NZ_BJNJ01000113.1"/>
</dbReference>
<dbReference type="InterPro" id="IPR013096">
    <property type="entry name" value="Cupin_2"/>
</dbReference>
<keyword evidence="1" id="KW-0732">Signal</keyword>
<dbReference type="Pfam" id="PF07883">
    <property type="entry name" value="Cupin_2"/>
    <property type="match status" value="1"/>
</dbReference>
<feature type="domain" description="Cupin type-2" evidence="2">
    <location>
        <begin position="63"/>
        <end position="122"/>
    </location>
</feature>
<dbReference type="Gene3D" id="2.60.120.10">
    <property type="entry name" value="Jelly Rolls"/>
    <property type="match status" value="1"/>
</dbReference>
<dbReference type="InterPro" id="IPR014710">
    <property type="entry name" value="RmlC-like_jellyroll"/>
</dbReference>
<feature type="chain" id="PRO_5043555685" evidence="1">
    <location>
        <begin position="21"/>
        <end position="159"/>
    </location>
</feature>
<dbReference type="CDD" id="cd02233">
    <property type="entry name" value="cupin_HNL-like"/>
    <property type="match status" value="1"/>
</dbReference>
<evidence type="ECO:0000259" key="2">
    <source>
        <dbReference type="Pfam" id="PF07883"/>
    </source>
</evidence>
<dbReference type="SUPFAM" id="SSF51182">
    <property type="entry name" value="RmlC-like cupins"/>
    <property type="match status" value="1"/>
</dbReference>
<dbReference type="AlphaFoldDB" id="A0AAW9TJG9"/>
<proteinExistence type="predicted"/>
<comment type="caution">
    <text evidence="3">The sequence shown here is derived from an EMBL/GenBank/DDBJ whole genome shotgun (WGS) entry which is preliminary data.</text>
</comment>
<accession>A0AAW9TJG9</accession>
<name>A0AAW9TJG9_RHIML</name>
<dbReference type="PANTHER" id="PTHR43698">
    <property type="entry name" value="RIBD C-TERMINAL DOMAIN CONTAINING PROTEIN"/>
    <property type="match status" value="1"/>
</dbReference>
<evidence type="ECO:0000256" key="1">
    <source>
        <dbReference type="SAM" id="SignalP"/>
    </source>
</evidence>